<accession>A0AAE1DMU9</accession>
<sequence length="79" mass="8459">MKLEEDRWEEEGPWEGYWFLMGALLSYHSCVTGKTGGASDILGIKLTGSSHPILYGILDGLAGGALNCQTRGEGVKGQT</sequence>
<comment type="caution">
    <text evidence="1">The sequence shown here is derived from an EMBL/GenBank/DDBJ whole genome shotgun (WGS) entry which is preliminary data.</text>
</comment>
<keyword evidence="2" id="KW-1185">Reference proteome</keyword>
<evidence type="ECO:0000313" key="2">
    <source>
        <dbReference type="Proteomes" id="UP001283361"/>
    </source>
</evidence>
<organism evidence="1 2">
    <name type="scientific">Elysia crispata</name>
    <name type="common">lettuce slug</name>
    <dbReference type="NCBI Taxonomy" id="231223"/>
    <lineage>
        <taxon>Eukaryota</taxon>
        <taxon>Metazoa</taxon>
        <taxon>Spiralia</taxon>
        <taxon>Lophotrochozoa</taxon>
        <taxon>Mollusca</taxon>
        <taxon>Gastropoda</taxon>
        <taxon>Heterobranchia</taxon>
        <taxon>Euthyneura</taxon>
        <taxon>Panpulmonata</taxon>
        <taxon>Sacoglossa</taxon>
        <taxon>Placobranchoidea</taxon>
        <taxon>Plakobranchidae</taxon>
        <taxon>Elysia</taxon>
    </lineage>
</organism>
<dbReference type="EMBL" id="JAWDGP010003288">
    <property type="protein sequence ID" value="KAK3775695.1"/>
    <property type="molecule type" value="Genomic_DNA"/>
</dbReference>
<protein>
    <submittedName>
        <fullName evidence="1">Uncharacterized protein</fullName>
    </submittedName>
</protein>
<name>A0AAE1DMU9_9GAST</name>
<reference evidence="1" key="1">
    <citation type="journal article" date="2023" name="G3 (Bethesda)">
        <title>A reference genome for the long-term kleptoplast-retaining sea slug Elysia crispata morphotype clarki.</title>
        <authorList>
            <person name="Eastman K.E."/>
            <person name="Pendleton A.L."/>
            <person name="Shaikh M.A."/>
            <person name="Suttiyut T."/>
            <person name="Ogas R."/>
            <person name="Tomko P."/>
            <person name="Gavelis G."/>
            <person name="Widhalm J.R."/>
            <person name="Wisecaver J.H."/>
        </authorList>
    </citation>
    <scope>NUCLEOTIDE SEQUENCE</scope>
    <source>
        <strain evidence="1">ECLA1</strain>
    </source>
</reference>
<gene>
    <name evidence="1" type="ORF">RRG08_050530</name>
</gene>
<dbReference type="Proteomes" id="UP001283361">
    <property type="component" value="Unassembled WGS sequence"/>
</dbReference>
<proteinExistence type="predicted"/>
<dbReference type="AlphaFoldDB" id="A0AAE1DMU9"/>
<evidence type="ECO:0000313" key="1">
    <source>
        <dbReference type="EMBL" id="KAK3775695.1"/>
    </source>
</evidence>